<comment type="cofactor">
    <cofactor evidence="2 12">
        <name>FAD</name>
        <dbReference type="ChEBI" id="CHEBI:57692"/>
    </cofactor>
</comment>
<evidence type="ECO:0000256" key="6">
    <source>
        <dbReference type="ARBA" id="ARBA00012402"/>
    </source>
</evidence>
<evidence type="ECO:0000259" key="13">
    <source>
        <dbReference type="Pfam" id="PF01593"/>
    </source>
</evidence>
<dbReference type="RefSeq" id="WP_192037799.1">
    <property type="nucleotide sequence ID" value="NZ_JACYWE010000001.1"/>
</dbReference>
<dbReference type="NCBIfam" id="TIGR00562">
    <property type="entry name" value="proto_IX_ox"/>
    <property type="match status" value="1"/>
</dbReference>
<reference evidence="14" key="1">
    <citation type="submission" date="2020-09" db="EMBL/GenBank/DDBJ databases">
        <title>Hoyosella lacisalsi sp. nov., a halotolerant actinobacterium isolated from soil of Lake Gudzhirganskoe.</title>
        <authorList>
            <person name="Yang Q."/>
            <person name="Guo P.Y."/>
            <person name="Liu S.W."/>
            <person name="Li F.N."/>
            <person name="Sun C.H."/>
        </authorList>
    </citation>
    <scope>NUCLEOTIDE SEQUENCE</scope>
    <source>
        <strain evidence="14">G463</strain>
    </source>
</reference>
<dbReference type="Gene3D" id="3.50.50.60">
    <property type="entry name" value="FAD/NAD(P)-binding domain"/>
    <property type="match status" value="1"/>
</dbReference>
<dbReference type="NCBIfam" id="NF008841">
    <property type="entry name" value="PRK11883.1-1"/>
    <property type="match status" value="1"/>
</dbReference>
<comment type="function">
    <text evidence="3 12">Involved in coproporphyrin-dependent heme b biosynthesis. Catalyzes the oxidation of coproporphyrinogen III to coproporphyrin III.</text>
</comment>
<evidence type="ECO:0000256" key="5">
    <source>
        <dbReference type="ARBA" id="ARBA00008310"/>
    </source>
</evidence>
<feature type="domain" description="Amine oxidase" evidence="13">
    <location>
        <begin position="14"/>
        <end position="450"/>
    </location>
</feature>
<dbReference type="Gene3D" id="3.90.660.20">
    <property type="entry name" value="Protoporphyrinogen oxidase, mitochondrial, domain 2"/>
    <property type="match status" value="1"/>
</dbReference>
<dbReference type="GO" id="GO:0006783">
    <property type="term" value="P:heme biosynthetic process"/>
    <property type="evidence" value="ECO:0007669"/>
    <property type="project" value="UniProtKB-UniRule"/>
</dbReference>
<evidence type="ECO:0000256" key="11">
    <source>
        <dbReference type="ARBA" id="ARBA00023133"/>
    </source>
</evidence>
<accession>A0A927JA09</accession>
<evidence type="ECO:0000256" key="8">
    <source>
        <dbReference type="ARBA" id="ARBA00022630"/>
    </source>
</evidence>
<keyword evidence="15" id="KW-1185">Reference proteome</keyword>
<dbReference type="InterPro" id="IPR004572">
    <property type="entry name" value="Protoporphyrinogen_oxidase"/>
</dbReference>
<evidence type="ECO:0000256" key="1">
    <source>
        <dbReference type="ARBA" id="ARBA00001755"/>
    </source>
</evidence>
<dbReference type="SUPFAM" id="SSF54373">
    <property type="entry name" value="FAD-linked reductases, C-terminal domain"/>
    <property type="match status" value="1"/>
</dbReference>
<dbReference type="InterPro" id="IPR002937">
    <property type="entry name" value="Amino_oxidase"/>
</dbReference>
<sequence length="456" mass="47225">MVGSPRALVLGAGISGLLAAYRLRQQLGDAATIVVADPEPGSGGKLRTGEVGQSGGPVELGAEAFVRRRPEVTSLAAELGIAEQLVHPSGLRPAIWAGHELHPMPAGTFMGIPLGPEALEGLVDDTTLARIAAEPGLPLDWKPGQDASLGQLLAERFGPRVVQRSVDPLMAGVYGGGTEHIGVRAATPELAAALDRGATSITAAARSALRPGPAGPVFATFRDGYRILIDALERAARAERTQDFLDRPLRADGRGWDAGVLGHADIVVIATPAHAAGRLLAQAAPEASHELARIQHASAALVTLDLPLDAGIPQHSGVLVATGEELAAKAFTFTSRKWTHQAHRNLVRVSLGRFGDDPGTSILDQPDARIIDIARADLSTVTGVAEEPLATRVQRWRDGLPQYEPGHAERVTTIEQAVAPMPGLALAGAYLHGVGVPACIATADAAVAQALSGVAG</sequence>
<keyword evidence="11 12" id="KW-0350">Heme biosynthesis</keyword>
<name>A0A927JA09_9ACTN</name>
<evidence type="ECO:0000256" key="9">
    <source>
        <dbReference type="ARBA" id="ARBA00022827"/>
    </source>
</evidence>
<dbReference type="Gene3D" id="1.10.3110.10">
    <property type="entry name" value="protoporphyrinogen ix oxidase, domain 3"/>
    <property type="match status" value="1"/>
</dbReference>
<dbReference type="AlphaFoldDB" id="A0A927JA09"/>
<keyword evidence="9 12" id="KW-0274">FAD</keyword>
<comment type="pathway">
    <text evidence="4 12">Porphyrin-containing compound metabolism; protoheme biosynthesis.</text>
</comment>
<evidence type="ECO:0000256" key="10">
    <source>
        <dbReference type="ARBA" id="ARBA00023002"/>
    </source>
</evidence>
<evidence type="ECO:0000256" key="12">
    <source>
        <dbReference type="RuleBase" id="RU364052"/>
    </source>
</evidence>
<comment type="similarity">
    <text evidence="5 12">Belongs to the protoporphyrinogen/coproporphyrinogen oxidase family. Coproporphyrinogen III oxidase subfamily.</text>
</comment>
<proteinExistence type="inferred from homology"/>
<keyword evidence="10 12" id="KW-0560">Oxidoreductase</keyword>
<dbReference type="EC" id="1.3.3.15" evidence="6 12"/>
<gene>
    <name evidence="14" type="ORF">HT102_02455</name>
</gene>
<evidence type="ECO:0000256" key="4">
    <source>
        <dbReference type="ARBA" id="ARBA00004744"/>
    </source>
</evidence>
<protein>
    <recommendedName>
        <fullName evidence="7 12">Coproporphyrinogen III oxidase</fullName>
        <ecNumber evidence="6 12">1.3.3.15</ecNumber>
    </recommendedName>
</protein>
<dbReference type="PANTHER" id="PTHR42923">
    <property type="entry name" value="PROTOPORPHYRINOGEN OXIDASE"/>
    <property type="match status" value="1"/>
</dbReference>
<evidence type="ECO:0000313" key="15">
    <source>
        <dbReference type="Proteomes" id="UP000642993"/>
    </source>
</evidence>
<dbReference type="Proteomes" id="UP000642993">
    <property type="component" value="Unassembled WGS sequence"/>
</dbReference>
<dbReference type="EMBL" id="JACYWE010000001">
    <property type="protein sequence ID" value="MBD8505349.1"/>
    <property type="molecule type" value="Genomic_DNA"/>
</dbReference>
<dbReference type="InterPro" id="IPR050464">
    <property type="entry name" value="Zeta_carotene_desat/Oxidored"/>
</dbReference>
<comment type="catalytic activity">
    <reaction evidence="1">
        <text>coproporphyrinogen III + 3 O2 = coproporphyrin III + 3 H2O2</text>
        <dbReference type="Rhea" id="RHEA:43436"/>
        <dbReference type="ChEBI" id="CHEBI:15379"/>
        <dbReference type="ChEBI" id="CHEBI:16240"/>
        <dbReference type="ChEBI" id="CHEBI:57309"/>
        <dbReference type="ChEBI" id="CHEBI:131725"/>
        <dbReference type="EC" id="1.3.3.15"/>
    </reaction>
    <physiologicalReaction direction="left-to-right" evidence="1">
        <dbReference type="Rhea" id="RHEA:43437"/>
    </physiologicalReaction>
</comment>
<comment type="subcellular location">
    <subcellularLocation>
        <location evidence="12">Cytoplasm</location>
    </subcellularLocation>
</comment>
<dbReference type="GO" id="GO:0004729">
    <property type="term" value="F:oxygen-dependent protoporphyrinogen oxidase activity"/>
    <property type="evidence" value="ECO:0007669"/>
    <property type="project" value="UniProtKB-UniRule"/>
</dbReference>
<dbReference type="SUPFAM" id="SSF51905">
    <property type="entry name" value="FAD/NAD(P)-binding domain"/>
    <property type="match status" value="1"/>
</dbReference>
<evidence type="ECO:0000313" key="14">
    <source>
        <dbReference type="EMBL" id="MBD8505349.1"/>
    </source>
</evidence>
<dbReference type="PANTHER" id="PTHR42923:SF3">
    <property type="entry name" value="PROTOPORPHYRINOGEN OXIDASE"/>
    <property type="match status" value="1"/>
</dbReference>
<comment type="caution">
    <text evidence="14">The sequence shown here is derived from an EMBL/GenBank/DDBJ whole genome shotgun (WGS) entry which is preliminary data.</text>
</comment>
<evidence type="ECO:0000256" key="2">
    <source>
        <dbReference type="ARBA" id="ARBA00001974"/>
    </source>
</evidence>
<dbReference type="Pfam" id="PF01593">
    <property type="entry name" value="Amino_oxidase"/>
    <property type="match status" value="1"/>
</dbReference>
<evidence type="ECO:0000256" key="3">
    <source>
        <dbReference type="ARBA" id="ARBA00002185"/>
    </source>
</evidence>
<keyword evidence="8 12" id="KW-0285">Flavoprotein</keyword>
<keyword evidence="12" id="KW-0963">Cytoplasm</keyword>
<organism evidence="14 15">
    <name type="scientific">Lolliginicoccus lacisalsi</name>
    <dbReference type="NCBI Taxonomy" id="2742202"/>
    <lineage>
        <taxon>Bacteria</taxon>
        <taxon>Bacillati</taxon>
        <taxon>Actinomycetota</taxon>
        <taxon>Actinomycetes</taxon>
        <taxon>Mycobacteriales</taxon>
        <taxon>Hoyosellaceae</taxon>
        <taxon>Lolliginicoccus</taxon>
    </lineage>
</organism>
<evidence type="ECO:0000256" key="7">
    <source>
        <dbReference type="ARBA" id="ARBA00019046"/>
    </source>
</evidence>
<dbReference type="GO" id="GO:0005737">
    <property type="term" value="C:cytoplasm"/>
    <property type="evidence" value="ECO:0007669"/>
    <property type="project" value="UniProtKB-SubCell"/>
</dbReference>
<dbReference type="InterPro" id="IPR036188">
    <property type="entry name" value="FAD/NAD-bd_sf"/>
</dbReference>